<organism evidence="3">
    <name type="scientific">Anisakis simplex</name>
    <name type="common">Herring worm</name>
    <dbReference type="NCBI Taxonomy" id="6269"/>
    <lineage>
        <taxon>Eukaryota</taxon>
        <taxon>Metazoa</taxon>
        <taxon>Ecdysozoa</taxon>
        <taxon>Nematoda</taxon>
        <taxon>Chromadorea</taxon>
        <taxon>Rhabditida</taxon>
        <taxon>Spirurina</taxon>
        <taxon>Ascaridomorpha</taxon>
        <taxon>Ascaridoidea</taxon>
        <taxon>Anisakidae</taxon>
        <taxon>Anisakis</taxon>
        <taxon>Anisakis simplex complex</taxon>
    </lineage>
</organism>
<dbReference type="EMBL" id="UYRR01029290">
    <property type="protein sequence ID" value="VDK39898.1"/>
    <property type="molecule type" value="Genomic_DNA"/>
</dbReference>
<evidence type="ECO:0000313" key="2">
    <source>
        <dbReference type="Proteomes" id="UP000267096"/>
    </source>
</evidence>
<reference evidence="1 2" key="2">
    <citation type="submission" date="2018-11" db="EMBL/GenBank/DDBJ databases">
        <authorList>
            <consortium name="Pathogen Informatics"/>
        </authorList>
    </citation>
    <scope>NUCLEOTIDE SEQUENCE [LARGE SCALE GENOMIC DNA]</scope>
</reference>
<dbReference type="WBParaSite" id="ASIM_0000976901-mRNA-1">
    <property type="protein sequence ID" value="ASIM_0000976901-mRNA-1"/>
    <property type="gene ID" value="ASIM_0000976901"/>
</dbReference>
<gene>
    <name evidence="1" type="ORF">ASIM_LOCUS9500</name>
</gene>
<accession>A0A0M3JQ18</accession>
<reference evidence="3" key="1">
    <citation type="submission" date="2017-02" db="UniProtKB">
        <authorList>
            <consortium name="WormBaseParasite"/>
        </authorList>
    </citation>
    <scope>IDENTIFICATION</scope>
</reference>
<dbReference type="AlphaFoldDB" id="A0A0M3JQ18"/>
<sequence length="99" mass="11261">MVARSAMVYFAHAIAQKHAITRTVRHGTCARVQFARLKVCDFCDQFGDDRNGVIDCNGVDWGEEAASRGASLRFTKVLSAASFFRHFVRRFWNQTWNSS</sequence>
<name>A0A0M3JQ18_ANISI</name>
<evidence type="ECO:0000313" key="1">
    <source>
        <dbReference type="EMBL" id="VDK39898.1"/>
    </source>
</evidence>
<dbReference type="Proteomes" id="UP000267096">
    <property type="component" value="Unassembled WGS sequence"/>
</dbReference>
<keyword evidence="2" id="KW-1185">Reference proteome</keyword>
<proteinExistence type="predicted"/>
<evidence type="ECO:0000313" key="3">
    <source>
        <dbReference type="WBParaSite" id="ASIM_0000976901-mRNA-1"/>
    </source>
</evidence>
<protein>
    <submittedName>
        <fullName evidence="3">Secreted protein</fullName>
    </submittedName>
</protein>